<evidence type="ECO:0000313" key="2">
    <source>
        <dbReference type="EMBL" id="TWD90871.1"/>
    </source>
</evidence>
<name>A0A561CI46_9BURK</name>
<accession>A0A561CI46</accession>
<sequence>MLRIIAALSATLMLATVTAVAQEPAPSSHKGMAKAGGAKSDAAAISKATSAAPPDIGRHAAVMAMGADGKMRELRPGTNGWMCMLDLVGDSMCLDKTWQAWGDAWMNKKDPPKPQAVGVAYMLNGDKGASNTDPYATKRTADNQWVVSGPHIMILPTEASQLESYPTDWTKGGPWVMWKGTPYAHIMVPTKAMAK</sequence>
<protein>
    <submittedName>
        <fullName evidence="2">Uncharacterized protein</fullName>
    </submittedName>
</protein>
<reference evidence="2 3" key="1">
    <citation type="submission" date="2019-06" db="EMBL/GenBank/DDBJ databases">
        <title>Sorghum-associated microbial communities from plants grown in Nebraska, USA.</title>
        <authorList>
            <person name="Schachtman D."/>
        </authorList>
    </citation>
    <scope>NUCLEOTIDE SEQUENCE [LARGE SCALE GENOMIC DNA]</scope>
    <source>
        <strain evidence="2 3">T529</strain>
    </source>
</reference>
<proteinExistence type="predicted"/>
<dbReference type="AlphaFoldDB" id="A0A561CI46"/>
<keyword evidence="1" id="KW-0732">Signal</keyword>
<dbReference type="OrthoDB" id="4760845at2"/>
<evidence type="ECO:0000256" key="1">
    <source>
        <dbReference type="SAM" id="SignalP"/>
    </source>
</evidence>
<dbReference type="EMBL" id="VIVL01000001">
    <property type="protein sequence ID" value="TWD90871.1"/>
    <property type="molecule type" value="Genomic_DNA"/>
</dbReference>
<dbReference type="RefSeq" id="WP_145739419.1">
    <property type="nucleotide sequence ID" value="NZ_VIVL01000001.1"/>
</dbReference>
<evidence type="ECO:0000313" key="3">
    <source>
        <dbReference type="Proteomes" id="UP000319722"/>
    </source>
</evidence>
<comment type="caution">
    <text evidence="2">The sequence shown here is derived from an EMBL/GenBank/DDBJ whole genome shotgun (WGS) entry which is preliminary data.</text>
</comment>
<gene>
    <name evidence="2" type="ORF">FB547_101540</name>
</gene>
<organism evidence="2 3">
    <name type="scientific">Variovorax beijingensis</name>
    <dbReference type="NCBI Taxonomy" id="2496117"/>
    <lineage>
        <taxon>Bacteria</taxon>
        <taxon>Pseudomonadati</taxon>
        <taxon>Pseudomonadota</taxon>
        <taxon>Betaproteobacteria</taxon>
        <taxon>Burkholderiales</taxon>
        <taxon>Comamonadaceae</taxon>
        <taxon>Variovorax</taxon>
    </lineage>
</organism>
<feature type="chain" id="PRO_5021730147" evidence="1">
    <location>
        <begin position="22"/>
        <end position="195"/>
    </location>
</feature>
<dbReference type="Proteomes" id="UP000319722">
    <property type="component" value="Unassembled WGS sequence"/>
</dbReference>
<feature type="signal peptide" evidence="1">
    <location>
        <begin position="1"/>
        <end position="21"/>
    </location>
</feature>